<sequence length="161" mass="17886">MNEELRHLLENCLANGSEEDLLVIKQLLEGVQNKIHLNRRTYIDGILHMEPRFEQDSCEITIPISPMIHNNLDIVHGGITATVLDTSMGVLANRLLPEGYGAVTNQLNIHYIAPGIGDTLRCRAEVIHQGTKTMVISGEAYRSDGKKIAHATGTFFMIKKP</sequence>
<keyword evidence="1" id="KW-0378">Hydrolase</keyword>
<accession>A0A2N5HLM2</accession>
<dbReference type="InterPro" id="IPR029069">
    <property type="entry name" value="HotDog_dom_sf"/>
</dbReference>
<gene>
    <name evidence="3" type="ORF">CVD27_07760</name>
</gene>
<evidence type="ECO:0000313" key="4">
    <source>
        <dbReference type="Proteomes" id="UP000234950"/>
    </source>
</evidence>
<dbReference type="PANTHER" id="PTHR47260">
    <property type="entry name" value="UPF0644 PROTEIN PB2B4.06"/>
    <property type="match status" value="1"/>
</dbReference>
<dbReference type="SUPFAM" id="SSF54637">
    <property type="entry name" value="Thioesterase/thiol ester dehydrase-isomerase"/>
    <property type="match status" value="1"/>
</dbReference>
<evidence type="ECO:0000313" key="3">
    <source>
        <dbReference type="EMBL" id="PLS06430.1"/>
    </source>
</evidence>
<dbReference type="InterPro" id="IPR052061">
    <property type="entry name" value="PTE-AB_protein"/>
</dbReference>
<comment type="caution">
    <text evidence="3">The sequence shown here is derived from an EMBL/GenBank/DDBJ whole genome shotgun (WGS) entry which is preliminary data.</text>
</comment>
<evidence type="ECO:0000259" key="2">
    <source>
        <dbReference type="Pfam" id="PF03061"/>
    </source>
</evidence>
<feature type="domain" description="Thioesterase" evidence="2">
    <location>
        <begin position="74"/>
        <end position="148"/>
    </location>
</feature>
<dbReference type="GO" id="GO:0016289">
    <property type="term" value="F:acyl-CoA hydrolase activity"/>
    <property type="evidence" value="ECO:0007669"/>
    <property type="project" value="UniProtKB-ARBA"/>
</dbReference>
<reference evidence="3 4" key="1">
    <citation type="submission" date="2017-11" db="EMBL/GenBank/DDBJ databases">
        <title>Comparitive Functional Genomics of Dry Heat Resistant strains isolated from the Viking Spacecraft.</title>
        <authorList>
            <person name="Seuylemezian A."/>
            <person name="Cooper K."/>
            <person name="Vaishampayan P."/>
        </authorList>
    </citation>
    <scope>NUCLEOTIDE SEQUENCE [LARGE SCALE GENOMIC DNA]</scope>
    <source>
        <strain evidence="3 4">V32-6</strain>
    </source>
</reference>
<dbReference type="InterPro" id="IPR006683">
    <property type="entry name" value="Thioestr_dom"/>
</dbReference>
<proteinExistence type="predicted"/>
<organism evidence="3 4">
    <name type="scientific">Neobacillus cucumis</name>
    <dbReference type="NCBI Taxonomy" id="1740721"/>
    <lineage>
        <taxon>Bacteria</taxon>
        <taxon>Bacillati</taxon>
        <taxon>Bacillota</taxon>
        <taxon>Bacilli</taxon>
        <taxon>Bacillales</taxon>
        <taxon>Bacillaceae</taxon>
        <taxon>Neobacillus</taxon>
    </lineage>
</organism>
<evidence type="ECO:0000256" key="1">
    <source>
        <dbReference type="ARBA" id="ARBA00022801"/>
    </source>
</evidence>
<keyword evidence="4" id="KW-1185">Reference proteome</keyword>
<dbReference type="AlphaFoldDB" id="A0A2N5HLM2"/>
<dbReference type="Pfam" id="PF03061">
    <property type="entry name" value="4HBT"/>
    <property type="match status" value="1"/>
</dbReference>
<dbReference type="RefSeq" id="WP_101647324.1">
    <property type="nucleotide sequence ID" value="NZ_PGVE01000035.1"/>
</dbReference>
<dbReference type="OrthoDB" id="2139465at2"/>
<dbReference type="CDD" id="cd03443">
    <property type="entry name" value="PaaI_thioesterase"/>
    <property type="match status" value="1"/>
</dbReference>
<dbReference type="Gene3D" id="3.10.129.10">
    <property type="entry name" value="Hotdog Thioesterase"/>
    <property type="match status" value="1"/>
</dbReference>
<protein>
    <submittedName>
        <fullName evidence="3">PaaI family thioesterase</fullName>
    </submittedName>
</protein>
<dbReference type="Proteomes" id="UP000234950">
    <property type="component" value="Unassembled WGS sequence"/>
</dbReference>
<name>A0A2N5HLM2_9BACI</name>
<dbReference type="InterPro" id="IPR003736">
    <property type="entry name" value="PAAI_dom"/>
</dbReference>
<dbReference type="PANTHER" id="PTHR47260:SF1">
    <property type="entry name" value="UPF0644 PROTEIN PB2B4.06"/>
    <property type="match status" value="1"/>
</dbReference>
<dbReference type="NCBIfam" id="TIGR00369">
    <property type="entry name" value="unchar_dom_1"/>
    <property type="match status" value="1"/>
</dbReference>
<dbReference type="EMBL" id="PGVE01000035">
    <property type="protein sequence ID" value="PLS06430.1"/>
    <property type="molecule type" value="Genomic_DNA"/>
</dbReference>